<evidence type="ECO:0000313" key="1">
    <source>
        <dbReference type="EMBL" id="GAA5045946.1"/>
    </source>
</evidence>
<organism evidence="1 2">
    <name type="scientific">Nocardia callitridis</name>
    <dbReference type="NCBI Taxonomy" id="648753"/>
    <lineage>
        <taxon>Bacteria</taxon>
        <taxon>Bacillati</taxon>
        <taxon>Actinomycetota</taxon>
        <taxon>Actinomycetes</taxon>
        <taxon>Mycobacteriales</taxon>
        <taxon>Nocardiaceae</taxon>
        <taxon>Nocardia</taxon>
    </lineage>
</organism>
<name>A0ABP9JZD2_9NOCA</name>
<dbReference type="EMBL" id="BAABJM010000001">
    <property type="protein sequence ID" value="GAA5045946.1"/>
    <property type="molecule type" value="Genomic_DNA"/>
</dbReference>
<proteinExistence type="predicted"/>
<dbReference type="InterPro" id="IPR036412">
    <property type="entry name" value="HAD-like_sf"/>
</dbReference>
<reference evidence="2" key="1">
    <citation type="journal article" date="2019" name="Int. J. Syst. Evol. Microbiol.">
        <title>The Global Catalogue of Microorganisms (GCM) 10K type strain sequencing project: providing services to taxonomists for standard genome sequencing and annotation.</title>
        <authorList>
            <consortium name="The Broad Institute Genomics Platform"/>
            <consortium name="The Broad Institute Genome Sequencing Center for Infectious Disease"/>
            <person name="Wu L."/>
            <person name="Ma J."/>
        </authorList>
    </citation>
    <scope>NUCLEOTIDE SEQUENCE [LARGE SCALE GENOMIC DNA]</scope>
    <source>
        <strain evidence="2">JCM 18298</strain>
    </source>
</reference>
<evidence type="ECO:0008006" key="3">
    <source>
        <dbReference type="Google" id="ProtNLM"/>
    </source>
</evidence>
<dbReference type="Gene3D" id="3.40.50.1000">
    <property type="entry name" value="HAD superfamily/HAD-like"/>
    <property type="match status" value="2"/>
</dbReference>
<comment type="caution">
    <text evidence="1">The sequence shown here is derived from an EMBL/GenBank/DDBJ whole genome shotgun (WGS) entry which is preliminary data.</text>
</comment>
<dbReference type="InterPro" id="IPR023214">
    <property type="entry name" value="HAD_sf"/>
</dbReference>
<accession>A0ABP9JZD2</accession>
<dbReference type="SUPFAM" id="SSF56784">
    <property type="entry name" value="HAD-like"/>
    <property type="match status" value="1"/>
</dbReference>
<dbReference type="Gene3D" id="3.30.980.20">
    <property type="entry name" value="Putative mannosyl-3-phosphoglycerate phosphatase, domain 2"/>
    <property type="match status" value="1"/>
</dbReference>
<gene>
    <name evidence="1" type="ORF">GCM10023318_10830</name>
</gene>
<sequence>MNPALAPHGRRRVLIATDLDRTMIYSRAAFGDVVERLIAENPDIAAAGSAVCVEHLDGAPLSFLLASAARRLRGLAESVPVVPTTTRTIAQFQRIRLPGAPWRYAITSNGGNILRDGEPDPQWRASVAAEVEASGVVLAEVTSRLRGLIDDSWVDKFRVADELFCYLVVRPDAVPRDFVATWGAWCAQRGWSVSQQGRKIYMMPNAVCKSAAVAEVRRRLHESGELSAEATLLAAGDGALDAEMLRAADLAIRPRHGELEYLSWTNPNLTITEAVGIRAGEEIIEWFYDHSMRPAALGVE</sequence>
<dbReference type="Proteomes" id="UP001500603">
    <property type="component" value="Unassembled WGS sequence"/>
</dbReference>
<protein>
    <recommendedName>
        <fullName evidence="3">HAD family hydrolase</fullName>
    </recommendedName>
</protein>
<evidence type="ECO:0000313" key="2">
    <source>
        <dbReference type="Proteomes" id="UP001500603"/>
    </source>
</evidence>
<keyword evidence="2" id="KW-1185">Reference proteome</keyword>